<name>A0ABS9MJL5_9FIRM</name>
<organism evidence="3 4">
    <name type="scientific">Anaeromassilibacillus senegalensis</name>
    <dbReference type="NCBI Taxonomy" id="1673717"/>
    <lineage>
        <taxon>Bacteria</taxon>
        <taxon>Bacillati</taxon>
        <taxon>Bacillota</taxon>
        <taxon>Clostridia</taxon>
        <taxon>Eubacteriales</taxon>
        <taxon>Acutalibacteraceae</taxon>
        <taxon>Anaeromassilibacillus</taxon>
    </lineage>
</organism>
<dbReference type="InterPro" id="IPR056091">
    <property type="entry name" value="DUF7674"/>
</dbReference>
<evidence type="ECO:0000256" key="1">
    <source>
        <dbReference type="SAM" id="MobiDB-lite"/>
    </source>
</evidence>
<dbReference type="RefSeq" id="WP_087229937.1">
    <property type="nucleotide sequence ID" value="NZ_JAKNHQ010000008.1"/>
</dbReference>
<reference evidence="3 4" key="1">
    <citation type="submission" date="2022-01" db="EMBL/GenBank/DDBJ databases">
        <title>Collection of gut derived symbiotic bacterial strains cultured from healthy donors.</title>
        <authorList>
            <person name="Lin H."/>
            <person name="Kohout C."/>
            <person name="Waligurski E."/>
            <person name="Pamer E.G."/>
        </authorList>
    </citation>
    <scope>NUCLEOTIDE SEQUENCE [LARGE SCALE GENOMIC DNA]</scope>
    <source>
        <strain evidence="3 4">DFI.7.58</strain>
    </source>
</reference>
<dbReference type="Pfam" id="PF24722">
    <property type="entry name" value="DUF7674"/>
    <property type="match status" value="1"/>
</dbReference>
<dbReference type="EMBL" id="JAKNHQ010000008">
    <property type="protein sequence ID" value="MCG4610776.1"/>
    <property type="molecule type" value="Genomic_DNA"/>
</dbReference>
<keyword evidence="4" id="KW-1185">Reference proteome</keyword>
<evidence type="ECO:0000313" key="4">
    <source>
        <dbReference type="Proteomes" id="UP001298681"/>
    </source>
</evidence>
<comment type="caution">
    <text evidence="3">The sequence shown here is derived from an EMBL/GenBank/DDBJ whole genome shotgun (WGS) entry which is preliminary data.</text>
</comment>
<dbReference type="Proteomes" id="UP001298681">
    <property type="component" value="Unassembled WGS sequence"/>
</dbReference>
<evidence type="ECO:0000259" key="2">
    <source>
        <dbReference type="Pfam" id="PF24722"/>
    </source>
</evidence>
<feature type="compositionally biased region" description="Basic residues" evidence="1">
    <location>
        <begin position="236"/>
        <end position="251"/>
    </location>
</feature>
<accession>A0ABS9MJL5</accession>
<sequence length="261" mass="29803">MDQKAFDLIVEKTGAALTPQGFQRDKDGENETTALFVGESVAYSVFFDEEKKQFELRACAMTDDGPDEKWKILSRWLFEPEERPLAEAESIANDFVETIEGPRRVAAVQTAKRKAKGGESNADPLFFYNRLVGIFPDLREEITEERSWYGMVRGVTFAKEHVLPKIESLLSSGRPEQIKRLCDILGDMYAAGDMDVRSIITIVLLNGIHDPETVEQKMVPQFRKELQEAYRAGKKYRGKTVKPEKKKKQKKYSAETLNDLR</sequence>
<evidence type="ECO:0000313" key="3">
    <source>
        <dbReference type="EMBL" id="MCG4610776.1"/>
    </source>
</evidence>
<proteinExistence type="predicted"/>
<protein>
    <recommendedName>
        <fullName evidence="2">DUF7674 domain-containing protein</fullName>
    </recommendedName>
</protein>
<feature type="domain" description="DUF7674" evidence="2">
    <location>
        <begin position="128"/>
        <end position="236"/>
    </location>
</feature>
<feature type="region of interest" description="Disordered" evidence="1">
    <location>
        <begin position="236"/>
        <end position="261"/>
    </location>
</feature>
<gene>
    <name evidence="3" type="ORF">L0P57_07490</name>
</gene>